<dbReference type="SMR" id="A0A1D8PIJ8"/>
<dbReference type="Gene3D" id="3.40.250.10">
    <property type="entry name" value="Rhodanese-like domain"/>
    <property type="match status" value="2"/>
</dbReference>
<dbReference type="AlphaFoldDB" id="A0A1D8PIJ8"/>
<dbReference type="KEGG" id="cal:CAALFM_C209960WA"/>
<reference evidence="6 7" key="1">
    <citation type="journal article" date="2004" name="Proc. Natl. Acad. Sci. U.S.A.">
        <title>The diploid genome sequence of Candida albicans.</title>
        <authorList>
            <person name="Jones T."/>
            <person name="Federspiel N.A."/>
            <person name="Chibana H."/>
            <person name="Dungan J."/>
            <person name="Kalman S."/>
            <person name="Magee B.B."/>
            <person name="Newport G."/>
            <person name="Thorstenson Y.R."/>
            <person name="Agabian N."/>
            <person name="Magee P.T."/>
            <person name="Davis R.W."/>
            <person name="Scherer S."/>
        </authorList>
    </citation>
    <scope>NUCLEOTIDE SEQUENCE [LARGE SCALE GENOMIC DNA]</scope>
    <source>
        <strain evidence="7">SC5314 / ATCC MYA-2876</strain>
    </source>
</reference>
<dbReference type="STRING" id="237561.A0A1D8PIJ8"/>
<dbReference type="PANTHER" id="PTHR11364:SF27">
    <property type="entry name" value="SULFURTRANSFERASE"/>
    <property type="match status" value="1"/>
</dbReference>
<name>A0A1D8PIJ8_CANAL</name>
<dbReference type="FunCoup" id="A0A1D8PIJ8">
    <property type="interactions" value="486"/>
</dbReference>
<evidence type="ECO:0000256" key="1">
    <source>
        <dbReference type="ARBA" id="ARBA00022679"/>
    </source>
</evidence>
<organism evidence="6 7">
    <name type="scientific">Candida albicans (strain SC5314 / ATCC MYA-2876)</name>
    <name type="common">Yeast</name>
    <dbReference type="NCBI Taxonomy" id="237561"/>
    <lineage>
        <taxon>Eukaryota</taxon>
        <taxon>Fungi</taxon>
        <taxon>Dikarya</taxon>
        <taxon>Ascomycota</taxon>
        <taxon>Saccharomycotina</taxon>
        <taxon>Pichiomycetes</taxon>
        <taxon>Debaryomycetaceae</taxon>
        <taxon>Candida/Lodderomyces clade</taxon>
        <taxon>Candida</taxon>
    </lineage>
</organism>
<dbReference type="EMBL" id="CP017624">
    <property type="protein sequence ID" value="AOW27974.1"/>
    <property type="molecule type" value="Genomic_DNA"/>
</dbReference>
<dbReference type="CGD" id="CAL0000200828">
    <property type="gene designation" value="orf19.8936"/>
</dbReference>
<dbReference type="InterPro" id="IPR045078">
    <property type="entry name" value="TST/MPST-like"/>
</dbReference>
<dbReference type="CDD" id="cd01448">
    <property type="entry name" value="TST_Repeat_1"/>
    <property type="match status" value="1"/>
</dbReference>
<proteinExistence type="predicted"/>
<sequence>MSRSFLTTITPSAYRALLSTSNPSKRVIAIDATWYMPNNPKNAKQEFIKERIPNSKFFDLDKYIDPTSPYPHMLPSNISIMEQAYKDLQLNLNDSIVVYDKLGIFSSPRAAWTFSLFGHPKVYLLDNYLNYKQSEYPIDGNPPPIEEEEQNKGEIENLVNPVKLDQDQFNENYKQQVIEYEELLDLVTKKKNNGYGLKDYLLLDARSLDRFIGKANEPRPGLSSGHIPGAINLPFNTLLTGNNNQFKNKQEILEIFHEKNILNGNGDGNGDDKIENLLTNYPKGIIVMCGTGVTAVILKFGIECILKLNVPVRVYDGSWTEWASRAPSEYIQKDI</sequence>
<evidence type="ECO:0000259" key="4">
    <source>
        <dbReference type="PROSITE" id="PS50206"/>
    </source>
</evidence>
<evidence type="ECO:0000256" key="2">
    <source>
        <dbReference type="ARBA" id="ARBA00022737"/>
    </source>
</evidence>
<feature type="domain" description="Rhodanese" evidence="4">
    <location>
        <begin position="23"/>
        <end position="140"/>
    </location>
</feature>
<dbReference type="GeneID" id="3643821"/>
<dbReference type="GO" id="GO:0005739">
    <property type="term" value="C:mitochondrion"/>
    <property type="evidence" value="ECO:0000318"/>
    <property type="project" value="GO_Central"/>
</dbReference>
<dbReference type="OrthoDB" id="270167at2759"/>
<dbReference type="InterPro" id="IPR036873">
    <property type="entry name" value="Rhodanese-like_dom_sf"/>
</dbReference>
<dbReference type="SUPFAM" id="SSF52821">
    <property type="entry name" value="Rhodanese/Cell cycle control phosphatase"/>
    <property type="match status" value="2"/>
</dbReference>
<dbReference type="PROSITE" id="PS00683">
    <property type="entry name" value="RHODANESE_2"/>
    <property type="match status" value="1"/>
</dbReference>
<dbReference type="Pfam" id="PF00581">
    <property type="entry name" value="Rhodanese"/>
    <property type="match status" value="2"/>
</dbReference>
<gene>
    <name evidence="6" type="ordered locus">CAALFM_C209960WA</name>
    <name evidence="5" type="ordered locus">orf19.8936</name>
</gene>
<feature type="domain" description="Rhodanese" evidence="4">
    <location>
        <begin position="196"/>
        <end position="331"/>
    </location>
</feature>
<dbReference type="InterPro" id="IPR001763">
    <property type="entry name" value="Rhodanese-like_dom"/>
</dbReference>
<dbReference type="eggNOG" id="KOG1529">
    <property type="taxonomic scope" value="Eukaryota"/>
</dbReference>
<protein>
    <recommendedName>
        <fullName evidence="3">Sulfurtransferase</fullName>
    </recommendedName>
</protein>
<reference evidence="6 7" key="2">
    <citation type="journal article" date="2007" name="Genome Biol.">
        <title>Assembly of the Candida albicans genome into sixteen supercontigs aligned on the eight chromosomes.</title>
        <authorList>
            <person name="van het Hoog M."/>
            <person name="Rast T.J."/>
            <person name="Martchenko M."/>
            <person name="Grindle S."/>
            <person name="Dignard D."/>
            <person name="Hogues H."/>
            <person name="Cuomo C."/>
            <person name="Berriman M."/>
            <person name="Scherer S."/>
            <person name="Magee B.B."/>
            <person name="Whiteway M."/>
            <person name="Chibana H."/>
            <person name="Nantel A."/>
            <person name="Magee P.T."/>
        </authorList>
    </citation>
    <scope>GENOME REANNOTATION</scope>
    <source>
        <strain evidence="7">SC5314 / ATCC MYA-2876</strain>
    </source>
</reference>
<keyword evidence="7" id="KW-1185">Reference proteome</keyword>
<dbReference type="PROSITE" id="PS50206">
    <property type="entry name" value="RHODANESE_3"/>
    <property type="match status" value="2"/>
</dbReference>
<dbReference type="InParanoid" id="A0A1D8PIJ8"/>
<reference evidence="6 7" key="3">
    <citation type="journal article" date="2013" name="Genome Biol.">
        <title>Assembly of a phased diploid Candida albicans genome facilitates allele-specific measurements and provides a simple model for repeat and indel structure.</title>
        <authorList>
            <person name="Muzzey D."/>
            <person name="Schwartz K."/>
            <person name="Weissman J.S."/>
            <person name="Sherlock G."/>
        </authorList>
    </citation>
    <scope>NUCLEOTIDE SEQUENCE [LARGE SCALE GENOMIC DNA]</scope>
    <source>
        <strain evidence="7">SC5314 / ATCC MYA-2876</strain>
    </source>
</reference>
<dbReference type="PANTHER" id="PTHR11364">
    <property type="entry name" value="THIOSULFATE SULFERTANSFERASE"/>
    <property type="match status" value="1"/>
</dbReference>
<accession>A0A1D8PIJ8</accession>
<dbReference type="Proteomes" id="UP000000559">
    <property type="component" value="Chromosome 2"/>
</dbReference>
<evidence type="ECO:0000256" key="3">
    <source>
        <dbReference type="RuleBase" id="RU000507"/>
    </source>
</evidence>
<evidence type="ECO:0000313" key="6">
    <source>
        <dbReference type="EMBL" id="AOW27974.1"/>
    </source>
</evidence>
<dbReference type="VEuPathDB" id="FungiDB:C2_09960W_A"/>
<dbReference type="CDD" id="cd01449">
    <property type="entry name" value="TST_Repeat_2"/>
    <property type="match status" value="1"/>
</dbReference>
<dbReference type="GO" id="GO:0002143">
    <property type="term" value="P:tRNA wobble position uridine thiolation"/>
    <property type="evidence" value="ECO:0007669"/>
    <property type="project" value="EnsemblFungi"/>
</dbReference>
<evidence type="ECO:0000313" key="5">
    <source>
        <dbReference type="CGD" id="CAL0000200828"/>
    </source>
</evidence>
<evidence type="ECO:0000313" key="7">
    <source>
        <dbReference type="Proteomes" id="UP000000559"/>
    </source>
</evidence>
<dbReference type="GO" id="GO:0016784">
    <property type="term" value="F:3-mercaptopyruvate sulfurtransferase activity"/>
    <property type="evidence" value="ECO:0000318"/>
    <property type="project" value="GO_Central"/>
</dbReference>
<dbReference type="RefSeq" id="XP_714530.2">
    <property type="nucleotide sequence ID" value="XM_709437.2"/>
</dbReference>
<keyword evidence="2" id="KW-0677">Repeat</keyword>
<dbReference type="FunFam" id="3.40.250.10:FF:000069">
    <property type="entry name" value="Sulfurtransferase"/>
    <property type="match status" value="1"/>
</dbReference>
<dbReference type="GO" id="GO:0004792">
    <property type="term" value="F:thiosulfate-cyanide sulfurtransferase activity"/>
    <property type="evidence" value="ECO:0000318"/>
    <property type="project" value="GO_Central"/>
</dbReference>
<dbReference type="SMART" id="SM00450">
    <property type="entry name" value="RHOD"/>
    <property type="match status" value="2"/>
</dbReference>
<dbReference type="InterPro" id="IPR001307">
    <property type="entry name" value="Thiosulphate_STrfase_CS"/>
</dbReference>
<keyword evidence="1 3" id="KW-0808">Transferase</keyword>